<dbReference type="InterPro" id="IPR003439">
    <property type="entry name" value="ABC_transporter-like_ATP-bd"/>
</dbReference>
<dbReference type="Proteomes" id="UP000093954">
    <property type="component" value="Unassembled WGS sequence"/>
</dbReference>
<comment type="caution">
    <text evidence="5">The sequence shown here is derived from an EMBL/GenBank/DDBJ whole genome shotgun (WGS) entry which is preliminary data.</text>
</comment>
<sequence length="213" mass="24607">MCIDKEGDFMEEQNEDQYEVTISRLSKYYEGVPVFYNLNMKFLKNRITAILGPSGCGKTTLLNIISGIEKDYNGKVNLKGSTISYVFQEDRLIPYLSVYDNVAFVLKSTMDKGRVDLAVRKFLNMVELWDYRDKLPYKLSGGMKRRVALARAFAYKSDLLLMDEPFKGLDDRLKSDIIEKFLMIYSENRRTIILVTHDKAEAEQLGDVIYSLD</sequence>
<evidence type="ECO:0000256" key="1">
    <source>
        <dbReference type="ARBA" id="ARBA00022448"/>
    </source>
</evidence>
<evidence type="ECO:0000259" key="4">
    <source>
        <dbReference type="PROSITE" id="PS50893"/>
    </source>
</evidence>
<gene>
    <name evidence="5" type="primary">fbpC</name>
    <name evidence="5" type="ORF">CLRAG_08390</name>
</gene>
<dbReference type="EC" id="3.6.3.30" evidence="5"/>
<reference evidence="5 6" key="1">
    <citation type="journal article" date="2012" name="Front. Microbiol.">
        <title>Draft Genome Sequence of the Virulent Strain 01-B526 of the Fish Pathogen Aeromonas salmonicida.</title>
        <authorList>
            <person name="Charette S.J."/>
            <person name="Brochu F."/>
            <person name="Boyle B."/>
            <person name="Filion G."/>
            <person name="Tanaka K.H."/>
            <person name="Derome N."/>
        </authorList>
    </citation>
    <scope>NUCLEOTIDE SEQUENCE [LARGE SCALE GENOMIC DNA]</scope>
    <source>
        <strain evidence="5 6">P11</strain>
    </source>
</reference>
<dbReference type="AlphaFoldDB" id="A0A1A6AZG9"/>
<proteinExistence type="predicted"/>
<dbReference type="PROSITE" id="PS50893">
    <property type="entry name" value="ABC_TRANSPORTER_2"/>
    <property type="match status" value="1"/>
</dbReference>
<dbReference type="Pfam" id="PF00005">
    <property type="entry name" value="ABC_tran"/>
    <property type="match status" value="1"/>
</dbReference>
<evidence type="ECO:0000313" key="6">
    <source>
        <dbReference type="Proteomes" id="UP000093954"/>
    </source>
</evidence>
<feature type="domain" description="ABC transporter" evidence="4">
    <location>
        <begin position="20"/>
        <end position="213"/>
    </location>
</feature>
<keyword evidence="1" id="KW-0813">Transport</keyword>
<dbReference type="GO" id="GO:0016887">
    <property type="term" value="F:ATP hydrolysis activity"/>
    <property type="evidence" value="ECO:0007669"/>
    <property type="project" value="InterPro"/>
</dbReference>
<accession>A0A1A6AZG9</accession>
<dbReference type="GO" id="GO:0005524">
    <property type="term" value="F:ATP binding"/>
    <property type="evidence" value="ECO:0007669"/>
    <property type="project" value="UniProtKB-KW"/>
</dbReference>
<evidence type="ECO:0000256" key="2">
    <source>
        <dbReference type="ARBA" id="ARBA00022741"/>
    </source>
</evidence>
<keyword evidence="3 5" id="KW-0067">ATP-binding</keyword>
<dbReference type="EMBL" id="LROS01000009">
    <property type="protein sequence ID" value="OBR95447.1"/>
    <property type="molecule type" value="Genomic_DNA"/>
</dbReference>
<dbReference type="PANTHER" id="PTHR42781">
    <property type="entry name" value="SPERMIDINE/PUTRESCINE IMPORT ATP-BINDING PROTEIN POTA"/>
    <property type="match status" value="1"/>
</dbReference>
<dbReference type="SUPFAM" id="SSF52540">
    <property type="entry name" value="P-loop containing nucleoside triphosphate hydrolases"/>
    <property type="match status" value="1"/>
</dbReference>
<protein>
    <submittedName>
        <fullName evidence="5">Fe(3+) ions import ATP-binding protein FbpC</fullName>
        <ecNumber evidence="5">3.6.3.30</ecNumber>
    </submittedName>
</protein>
<keyword evidence="2" id="KW-0547">Nucleotide-binding</keyword>
<dbReference type="PANTHER" id="PTHR42781:SF8">
    <property type="entry name" value="BICARBONATE TRANSPORT ATP-BINDING PROTEIN CMPC"/>
    <property type="match status" value="1"/>
</dbReference>
<dbReference type="SMART" id="SM00382">
    <property type="entry name" value="AAA"/>
    <property type="match status" value="1"/>
</dbReference>
<dbReference type="PATRIC" id="fig|1353534.3.peg.851"/>
<dbReference type="InterPro" id="IPR017871">
    <property type="entry name" value="ABC_transporter-like_CS"/>
</dbReference>
<dbReference type="PROSITE" id="PS00211">
    <property type="entry name" value="ABC_TRANSPORTER_1"/>
    <property type="match status" value="1"/>
</dbReference>
<keyword evidence="6" id="KW-1185">Reference proteome</keyword>
<dbReference type="Gene3D" id="3.40.50.300">
    <property type="entry name" value="P-loop containing nucleotide triphosphate hydrolases"/>
    <property type="match status" value="1"/>
</dbReference>
<name>A0A1A6AZG9_9CLOT</name>
<keyword evidence="5" id="KW-0378">Hydrolase</keyword>
<evidence type="ECO:0000256" key="3">
    <source>
        <dbReference type="ARBA" id="ARBA00022840"/>
    </source>
</evidence>
<dbReference type="InterPro" id="IPR027417">
    <property type="entry name" value="P-loop_NTPase"/>
</dbReference>
<organism evidence="5 6">
    <name type="scientific">Clostridium ragsdalei P11</name>
    <dbReference type="NCBI Taxonomy" id="1353534"/>
    <lineage>
        <taxon>Bacteria</taxon>
        <taxon>Bacillati</taxon>
        <taxon>Bacillota</taxon>
        <taxon>Clostridia</taxon>
        <taxon>Eubacteriales</taxon>
        <taxon>Clostridiaceae</taxon>
        <taxon>Clostridium</taxon>
    </lineage>
</organism>
<dbReference type="InterPro" id="IPR003593">
    <property type="entry name" value="AAA+_ATPase"/>
</dbReference>
<evidence type="ECO:0000313" key="5">
    <source>
        <dbReference type="EMBL" id="OBR95447.1"/>
    </source>
</evidence>
<dbReference type="InterPro" id="IPR050093">
    <property type="entry name" value="ABC_SmlMolc_Importer"/>
</dbReference>